<comment type="caution">
    <text evidence="1">The sequence shown here is derived from an EMBL/GenBank/DDBJ whole genome shotgun (WGS) entry which is preliminary data.</text>
</comment>
<evidence type="ECO:0000313" key="1">
    <source>
        <dbReference type="EMBL" id="MBA0676541.1"/>
    </source>
</evidence>
<keyword evidence="2" id="KW-1185">Reference proteome</keyword>
<sequence length="57" mass="6432">MHGNIPSPFATEALACFQATEMGLRVGFFKQIEVLLVRTMIDGIFSLWAKRLEIEGF</sequence>
<dbReference type="Proteomes" id="UP000593577">
    <property type="component" value="Unassembled WGS sequence"/>
</dbReference>
<organism evidence="1 2">
    <name type="scientific">Gossypium aridum</name>
    <name type="common">American cotton</name>
    <name type="synonym">Erioxylum aridum</name>
    <dbReference type="NCBI Taxonomy" id="34290"/>
    <lineage>
        <taxon>Eukaryota</taxon>
        <taxon>Viridiplantae</taxon>
        <taxon>Streptophyta</taxon>
        <taxon>Embryophyta</taxon>
        <taxon>Tracheophyta</taxon>
        <taxon>Spermatophyta</taxon>
        <taxon>Magnoliopsida</taxon>
        <taxon>eudicotyledons</taxon>
        <taxon>Gunneridae</taxon>
        <taxon>Pentapetalae</taxon>
        <taxon>rosids</taxon>
        <taxon>malvids</taxon>
        <taxon>Malvales</taxon>
        <taxon>Malvaceae</taxon>
        <taxon>Malvoideae</taxon>
        <taxon>Gossypium</taxon>
    </lineage>
</organism>
<dbReference type="AlphaFoldDB" id="A0A7J8WNB0"/>
<name>A0A7J8WNB0_GOSAI</name>
<gene>
    <name evidence="1" type="ORF">Goari_018016</name>
</gene>
<proteinExistence type="predicted"/>
<dbReference type="EMBL" id="JABFAA010000002">
    <property type="protein sequence ID" value="MBA0676541.1"/>
    <property type="molecule type" value="Genomic_DNA"/>
</dbReference>
<evidence type="ECO:0008006" key="3">
    <source>
        <dbReference type="Google" id="ProtNLM"/>
    </source>
</evidence>
<evidence type="ECO:0000313" key="2">
    <source>
        <dbReference type="Proteomes" id="UP000593577"/>
    </source>
</evidence>
<reference evidence="1 2" key="1">
    <citation type="journal article" date="2019" name="Genome Biol. Evol.">
        <title>Insights into the evolution of the New World diploid cottons (Gossypium, subgenus Houzingenia) based on genome sequencing.</title>
        <authorList>
            <person name="Grover C.E."/>
            <person name="Arick M.A. 2nd"/>
            <person name="Thrash A."/>
            <person name="Conover J.L."/>
            <person name="Sanders W.S."/>
            <person name="Peterson D.G."/>
            <person name="Frelichowski J.E."/>
            <person name="Scheffler J.A."/>
            <person name="Scheffler B.E."/>
            <person name="Wendel J.F."/>
        </authorList>
    </citation>
    <scope>NUCLEOTIDE SEQUENCE [LARGE SCALE GENOMIC DNA]</scope>
    <source>
        <strain evidence="1">185</strain>
        <tissue evidence="1">Leaf</tissue>
    </source>
</reference>
<accession>A0A7J8WNB0</accession>
<feature type="non-terminal residue" evidence="1">
    <location>
        <position position="1"/>
    </location>
</feature>
<protein>
    <recommendedName>
        <fullName evidence="3">RNase H type-1 domain-containing protein</fullName>
    </recommendedName>
</protein>